<accession>A0A1Q9EN10</accession>
<reference evidence="2 3" key="1">
    <citation type="submission" date="2016-02" db="EMBL/GenBank/DDBJ databases">
        <title>Genome analysis of coral dinoflagellate symbionts highlights evolutionary adaptations to a symbiotic lifestyle.</title>
        <authorList>
            <person name="Aranda M."/>
            <person name="Li Y."/>
            <person name="Liew Y.J."/>
            <person name="Baumgarten S."/>
            <person name="Simakov O."/>
            <person name="Wilson M."/>
            <person name="Piel J."/>
            <person name="Ashoor H."/>
            <person name="Bougouffa S."/>
            <person name="Bajic V.B."/>
            <person name="Ryu T."/>
            <person name="Ravasi T."/>
            <person name="Bayer T."/>
            <person name="Micklem G."/>
            <person name="Kim H."/>
            <person name="Bhak J."/>
            <person name="Lajeunesse T.C."/>
            <person name="Voolstra C.R."/>
        </authorList>
    </citation>
    <scope>NUCLEOTIDE SEQUENCE [LARGE SCALE GENOMIC DNA]</scope>
    <source>
        <strain evidence="2 3">CCMP2467</strain>
    </source>
</reference>
<name>A0A1Q9EN10_SYMMI</name>
<proteinExistence type="predicted"/>
<dbReference type="EMBL" id="LSRX01000109">
    <property type="protein sequence ID" value="OLQ08826.1"/>
    <property type="molecule type" value="Genomic_DNA"/>
</dbReference>
<sequence length="658" mass="71551">MPTPSLGGREPPLHKVAGDPRTSATSDSDFYTAWCRMYSYELFTPTTSAVPTVWDAFFHPPPPPPPPPRHRRSSVRPENGSEVHWRNPYGPDPPAEVAPPAAESVIEDAFQNATKLSAISSSCREEGFRPDSTFAEDMSTPSSSTPPVEEPAFAALANLRVSAEMPGAPESFTLSEYYSRQGPLSPCSPASTVNYGGREARFSSHELTEYNHGRQGLSSPAPTEYFFDRQAWSPASTQIGAPLPEHGGQGLAGGFSPKFPPGVPIKPDDLLREHNDCPFGMPAPDDSTAHRNWPHFCQDPTEVSENCFEKCSAHWKCSRAVCVNCLEKMNGQTFRCSCGLEPKIDSTHWMIGAYHSVVKAFDFITGAKPARVSEGYTAMPSRSDAHSVPSPLLELPQAPSNALPQHRLLTSSRPICLGNCPAARCPDDEKVQGSIVKKDEPPGKAPKVEVDVTESAEVPQQTFLFAPPAASVKNVRLKMPAPQRLVSLDTAGDDHVQWEMPPHTPGAQWLSDLGRSMAGFGGGLLDEEVVDENEVPEEPGSQMSSGLVANSRLHTDDEYFTEIRKVEDPVGGPNGTKVLGSSIKEVSADPFQVSSKYSSCTPSTAGLGLCTYDGEQPPTQEEIMEVVGAARRPRIWEDETWMSLRRMDVQQQTPGRQS</sequence>
<organism evidence="2 3">
    <name type="scientific">Symbiodinium microadriaticum</name>
    <name type="common">Dinoflagellate</name>
    <name type="synonym">Zooxanthella microadriatica</name>
    <dbReference type="NCBI Taxonomy" id="2951"/>
    <lineage>
        <taxon>Eukaryota</taxon>
        <taxon>Sar</taxon>
        <taxon>Alveolata</taxon>
        <taxon>Dinophyceae</taxon>
        <taxon>Suessiales</taxon>
        <taxon>Symbiodiniaceae</taxon>
        <taxon>Symbiodinium</taxon>
    </lineage>
</organism>
<feature type="region of interest" description="Disordered" evidence="1">
    <location>
        <begin position="61"/>
        <end position="99"/>
    </location>
</feature>
<keyword evidence="3" id="KW-1185">Reference proteome</keyword>
<evidence type="ECO:0000256" key="1">
    <source>
        <dbReference type="SAM" id="MobiDB-lite"/>
    </source>
</evidence>
<protein>
    <submittedName>
        <fullName evidence="2">Uncharacterized protein</fullName>
    </submittedName>
</protein>
<evidence type="ECO:0000313" key="3">
    <source>
        <dbReference type="Proteomes" id="UP000186817"/>
    </source>
</evidence>
<feature type="region of interest" description="Disordered" evidence="1">
    <location>
        <begin position="1"/>
        <end position="27"/>
    </location>
</feature>
<gene>
    <name evidence="2" type="ORF">AK812_SmicGene7637</name>
</gene>
<comment type="caution">
    <text evidence="2">The sequence shown here is derived from an EMBL/GenBank/DDBJ whole genome shotgun (WGS) entry which is preliminary data.</text>
</comment>
<dbReference type="AlphaFoldDB" id="A0A1Q9EN10"/>
<evidence type="ECO:0000313" key="2">
    <source>
        <dbReference type="EMBL" id="OLQ08826.1"/>
    </source>
</evidence>
<dbReference type="Proteomes" id="UP000186817">
    <property type="component" value="Unassembled WGS sequence"/>
</dbReference>
<dbReference type="OrthoDB" id="424504at2759"/>